<gene>
    <name evidence="1" type="ORF">HZF24_10375</name>
</gene>
<accession>A0A974BJW8</accession>
<reference evidence="1" key="1">
    <citation type="submission" date="2020-07" db="EMBL/GenBank/DDBJ databases">
        <title>Genomic analysis of a strain of Sedimentibacter Hydroxybenzoicus DSM7310.</title>
        <authorList>
            <person name="Ma S."/>
        </authorList>
    </citation>
    <scope>NUCLEOTIDE SEQUENCE</scope>
    <source>
        <strain evidence="1">DSM 7310</strain>
    </source>
</reference>
<dbReference type="RefSeq" id="WP_179238247.1">
    <property type="nucleotide sequence ID" value="NZ_JACBNQ010000010.1"/>
</dbReference>
<dbReference type="Proteomes" id="UP000611629">
    <property type="component" value="Unassembled WGS sequence"/>
</dbReference>
<keyword evidence="2" id="KW-1185">Reference proteome</keyword>
<organism evidence="1 2">
    <name type="scientific">Sedimentibacter hydroxybenzoicus DSM 7310</name>
    <dbReference type="NCBI Taxonomy" id="1123245"/>
    <lineage>
        <taxon>Bacteria</taxon>
        <taxon>Bacillati</taxon>
        <taxon>Bacillota</taxon>
        <taxon>Tissierellia</taxon>
        <taxon>Sedimentibacter</taxon>
    </lineage>
</organism>
<dbReference type="EMBL" id="JACBNQ010000010">
    <property type="protein sequence ID" value="NYB74539.1"/>
    <property type="molecule type" value="Genomic_DNA"/>
</dbReference>
<evidence type="ECO:0000313" key="2">
    <source>
        <dbReference type="Proteomes" id="UP000611629"/>
    </source>
</evidence>
<comment type="caution">
    <text evidence="1">The sequence shown here is derived from an EMBL/GenBank/DDBJ whole genome shotgun (WGS) entry which is preliminary data.</text>
</comment>
<dbReference type="AlphaFoldDB" id="A0A974BJW8"/>
<name>A0A974BJW8_SEDHY</name>
<protein>
    <submittedName>
        <fullName evidence="1">Uncharacterized protein</fullName>
    </submittedName>
</protein>
<proteinExistence type="predicted"/>
<evidence type="ECO:0000313" key="1">
    <source>
        <dbReference type="EMBL" id="NYB74539.1"/>
    </source>
</evidence>
<sequence>MSGFRNNISLNRSISQGILKNIISKLLICCDLMLDDCIKNSLKINNLEEDIRDYLYVNYLNDDDIMEKVGLDEFRFYSEVPENYQNNKPKGRTDLHVFSIDMFKHRKQYFTIECKRINGKKTLNRYYIENGIKRFLGKQPLYSSFFGMNCLFSFVVEDIDIEKNTDEINGLISCDYEEINVKSPISHIEISSSYDYTYKSEYVANHDTDILLYHVFYNFTSIIK</sequence>